<feature type="signal peptide" evidence="2">
    <location>
        <begin position="1"/>
        <end position="30"/>
    </location>
</feature>
<evidence type="ECO:0000256" key="1">
    <source>
        <dbReference type="SAM" id="MobiDB-lite"/>
    </source>
</evidence>
<evidence type="ECO:0008006" key="7">
    <source>
        <dbReference type="Google" id="ProtNLM"/>
    </source>
</evidence>
<dbReference type="RefSeq" id="WP_171675345.1">
    <property type="nucleotide sequence ID" value="NZ_BAAAGT010000004.1"/>
</dbReference>
<protein>
    <recommendedName>
        <fullName evidence="7">Copper(I)-binding protein</fullName>
    </recommendedName>
</protein>
<gene>
    <name evidence="3" type="ORF">HNR71_002118</name>
    <name evidence="4" type="ORF">HPO96_21685</name>
</gene>
<evidence type="ECO:0000313" key="3">
    <source>
        <dbReference type="EMBL" id="MBB6566481.1"/>
    </source>
</evidence>
<dbReference type="EMBL" id="JABJRC010000005">
    <property type="protein sequence ID" value="NOL42862.1"/>
    <property type="molecule type" value="Genomic_DNA"/>
</dbReference>
<keyword evidence="2" id="KW-0732">Signal</keyword>
<feature type="region of interest" description="Disordered" evidence="1">
    <location>
        <begin position="198"/>
        <end position="217"/>
    </location>
</feature>
<comment type="caution">
    <text evidence="4">The sequence shown here is derived from an EMBL/GenBank/DDBJ whole genome shotgun (WGS) entry which is preliminary data.</text>
</comment>
<dbReference type="EMBL" id="JACHKF010000001">
    <property type="protein sequence ID" value="MBB6566481.1"/>
    <property type="molecule type" value="Genomic_DNA"/>
</dbReference>
<sequence>MPITLSSRSVRRTALTAAAATLSIVLGACGANFNAQTAQPYQPAEGTNADSAGIAVRNLLVVASADGKGELHGVLVNNGAAADTLVSITQAPPKPVAPVAEGEQPPAPVVVTFGKFEPLPLALGDSITLPQTGGIEPTPTATPTSTPTATPTATPTTTPSPAAPKPFSVTGGKPGTMIDVVITFGKAAPITTHIPVITEDHFSPTPRDDAEKGEGGH</sequence>
<name>A0A7Y4L221_9ACTN</name>
<evidence type="ECO:0000313" key="4">
    <source>
        <dbReference type="EMBL" id="NOL42862.1"/>
    </source>
</evidence>
<feature type="compositionally biased region" description="Low complexity" evidence="1">
    <location>
        <begin position="137"/>
        <end position="160"/>
    </location>
</feature>
<evidence type="ECO:0000313" key="6">
    <source>
        <dbReference type="Proteomes" id="UP000553957"/>
    </source>
</evidence>
<dbReference type="Proteomes" id="UP000534306">
    <property type="component" value="Unassembled WGS sequence"/>
</dbReference>
<feature type="chain" id="PRO_5038315449" description="Copper(I)-binding protein" evidence="2">
    <location>
        <begin position="31"/>
        <end position="217"/>
    </location>
</feature>
<evidence type="ECO:0000256" key="2">
    <source>
        <dbReference type="SAM" id="SignalP"/>
    </source>
</evidence>
<proteinExistence type="predicted"/>
<accession>A0A7Y4L221</accession>
<dbReference type="AlphaFoldDB" id="A0A7Y4L221"/>
<keyword evidence="5" id="KW-1185">Reference proteome</keyword>
<feature type="region of interest" description="Disordered" evidence="1">
    <location>
        <begin position="127"/>
        <end position="172"/>
    </location>
</feature>
<evidence type="ECO:0000313" key="5">
    <source>
        <dbReference type="Proteomes" id="UP000534306"/>
    </source>
</evidence>
<reference evidence="3 6" key="2">
    <citation type="submission" date="2020-08" db="EMBL/GenBank/DDBJ databases">
        <title>Sequencing the genomes of 1000 actinobacteria strains.</title>
        <authorList>
            <person name="Klenk H.-P."/>
        </authorList>
    </citation>
    <scope>NUCLEOTIDE SEQUENCE [LARGE SCALE GENOMIC DNA]</scope>
    <source>
        <strain evidence="3 6">DSM 15626</strain>
    </source>
</reference>
<reference evidence="4 5" key="1">
    <citation type="submission" date="2020-05" db="EMBL/GenBank/DDBJ databases">
        <title>Genome sequence of Kribbella sandramycini ATCC 39419.</title>
        <authorList>
            <person name="Maclea K.S."/>
            <person name="Fair J.L."/>
        </authorList>
    </citation>
    <scope>NUCLEOTIDE SEQUENCE [LARGE SCALE GENOMIC DNA]</scope>
    <source>
        <strain evidence="4 5">ATCC 39419</strain>
    </source>
</reference>
<dbReference type="Proteomes" id="UP000553957">
    <property type="component" value="Unassembled WGS sequence"/>
</dbReference>
<organism evidence="4 5">
    <name type="scientific">Kribbella sandramycini</name>
    <dbReference type="NCBI Taxonomy" id="60450"/>
    <lineage>
        <taxon>Bacteria</taxon>
        <taxon>Bacillati</taxon>
        <taxon>Actinomycetota</taxon>
        <taxon>Actinomycetes</taxon>
        <taxon>Propionibacteriales</taxon>
        <taxon>Kribbellaceae</taxon>
        <taxon>Kribbella</taxon>
    </lineage>
</organism>